<sequence length="658" mass="70966">MKEIEGSLEARIAARASASEDNVRDVFATYGLPLVSTPARPRALRLHRLRVAGKRTGAVAPGPFDSTVPFTDGVTALVASNFRGKTSVLELVTWCLRGTPRELQGGVRRWLSALDLDVVVAGQPLGFRLDLADGEIVSALVLAGPDVAQLARTRVPVPARSIVALLRAASPASFTEQVQALMLDRLDLQPLVSSVQGNSTQTHGWAAYYGAIYLPAGGDKVLLGDQAMAGLPGRLLQVFLDLPATAALARVKTAWDVRATESYTRVATAEAFTEARRGERERVEADLTQARTRLAALGPAAGGNEESLTELAEQAVALARAVADAQELWEELMHVYRRARAARQRDLKLLNDVRESAIARRLFHGLDPTTCPRCDQDIEEDRRQRERSSHACAVCDRPVEGDDEAPQQVIAETEDQLGASAEAERAAKDALERAEAELARLTAHLAAAQERLRRAQPAAQLPALVAARESVLRYEGALSVLPEAAAAVADPVETMTLNVLKSAAKVLEEDSREGGTALFAALNEQIAELGRRFGIVSLESVEIDRAGRLRITKDGSARDWFSKQSAGERLRLRIAVVVALLRVGAAHGVSTHPGLLLIDSPKAEEVQDLDAHTLLRELAELARENRLQVVITTADPELAHDVLSGESIIEAKDGSPLW</sequence>
<dbReference type="AlphaFoldDB" id="A0A4U0SW70"/>
<comment type="caution">
    <text evidence="2">The sequence shown here is derived from an EMBL/GenBank/DDBJ whole genome shotgun (WGS) entry which is preliminary data.</text>
</comment>
<keyword evidence="3" id="KW-1185">Reference proteome</keyword>
<proteinExistence type="predicted"/>
<dbReference type="InterPro" id="IPR027417">
    <property type="entry name" value="P-loop_NTPase"/>
</dbReference>
<dbReference type="RefSeq" id="WP_136728177.1">
    <property type="nucleotide sequence ID" value="NZ_SUMC01000048.1"/>
</dbReference>
<dbReference type="SUPFAM" id="SSF52540">
    <property type="entry name" value="P-loop containing nucleoside triphosphate hydrolases"/>
    <property type="match status" value="1"/>
</dbReference>
<protein>
    <submittedName>
        <fullName evidence="2">Uncharacterized protein</fullName>
    </submittedName>
</protein>
<name>A0A4U0SW70_9ACTN</name>
<dbReference type="Gene3D" id="3.40.50.300">
    <property type="entry name" value="P-loop containing nucleotide triphosphate hydrolases"/>
    <property type="match status" value="1"/>
</dbReference>
<gene>
    <name evidence="2" type="ORF">FCI23_34885</name>
</gene>
<evidence type="ECO:0000256" key="1">
    <source>
        <dbReference type="SAM" id="Coils"/>
    </source>
</evidence>
<reference evidence="2 3" key="1">
    <citation type="submission" date="2019-04" db="EMBL/GenBank/DDBJ databases">
        <title>Streptomyces oryziradicis sp. nov., a novel actinomycete isolated from rhizosphere soil of rice (Oryza sativa L.).</title>
        <authorList>
            <person name="Li C."/>
        </authorList>
    </citation>
    <scope>NUCLEOTIDE SEQUENCE [LARGE SCALE GENOMIC DNA]</scope>
    <source>
        <strain evidence="2 3">NEAU-C40</strain>
    </source>
</reference>
<dbReference type="OrthoDB" id="4773646at2"/>
<accession>A0A4U0SW70</accession>
<evidence type="ECO:0000313" key="3">
    <source>
        <dbReference type="Proteomes" id="UP000305778"/>
    </source>
</evidence>
<dbReference type="EMBL" id="SUMC01000048">
    <property type="protein sequence ID" value="TKA04745.1"/>
    <property type="molecule type" value="Genomic_DNA"/>
</dbReference>
<keyword evidence="1" id="KW-0175">Coiled coil</keyword>
<feature type="coiled-coil region" evidence="1">
    <location>
        <begin position="420"/>
        <end position="451"/>
    </location>
</feature>
<organism evidence="2 3">
    <name type="scientific">Actinacidiphila oryziradicis</name>
    <dbReference type="NCBI Taxonomy" id="2571141"/>
    <lineage>
        <taxon>Bacteria</taxon>
        <taxon>Bacillati</taxon>
        <taxon>Actinomycetota</taxon>
        <taxon>Actinomycetes</taxon>
        <taxon>Kitasatosporales</taxon>
        <taxon>Streptomycetaceae</taxon>
        <taxon>Actinacidiphila</taxon>
    </lineage>
</organism>
<evidence type="ECO:0000313" key="2">
    <source>
        <dbReference type="EMBL" id="TKA04745.1"/>
    </source>
</evidence>
<dbReference type="Proteomes" id="UP000305778">
    <property type="component" value="Unassembled WGS sequence"/>
</dbReference>